<comment type="caution">
    <text evidence="2">The sequence shown here is derived from an EMBL/GenBank/DDBJ whole genome shotgun (WGS) entry which is preliminary data.</text>
</comment>
<organism evidence="2 3">
    <name type="scientific">Pleuronectes platessa</name>
    <name type="common">European plaice</name>
    <dbReference type="NCBI Taxonomy" id="8262"/>
    <lineage>
        <taxon>Eukaryota</taxon>
        <taxon>Metazoa</taxon>
        <taxon>Chordata</taxon>
        <taxon>Craniata</taxon>
        <taxon>Vertebrata</taxon>
        <taxon>Euteleostomi</taxon>
        <taxon>Actinopterygii</taxon>
        <taxon>Neopterygii</taxon>
        <taxon>Teleostei</taxon>
        <taxon>Neoteleostei</taxon>
        <taxon>Acanthomorphata</taxon>
        <taxon>Carangaria</taxon>
        <taxon>Pleuronectiformes</taxon>
        <taxon>Pleuronectoidei</taxon>
        <taxon>Pleuronectidae</taxon>
        <taxon>Pleuronectes</taxon>
    </lineage>
</organism>
<sequence length="264" mass="27999">MESNSGCGVDPVPLGPASRPGSISPSVEQQVNRPTALSREARDSNAQGQGSTPLVTDISGTYTDPVFQTFSRVVSENVYFGVGLLSDRPASSSPSSSSSSSSARPPRFSREFEKIQWWERRGGGGGGGGGGGFLEDWKLGTMYYGPEELLTDLTSAQTASALPSTSSAPSPPGDSHRFSQILTCSPSDSRPSTTTSAPEQELVLQGFTAGCLFVEFEGSCHDVTTRRQTGFFPLSLLPSQTDEINSCFLMFPSLSPDRAPQRPV</sequence>
<protein>
    <submittedName>
        <fullName evidence="2">Uncharacterized protein</fullName>
    </submittedName>
</protein>
<accession>A0A9N7U9F3</accession>
<dbReference type="EMBL" id="CADEAL010000887">
    <property type="protein sequence ID" value="CAB1426417.1"/>
    <property type="molecule type" value="Genomic_DNA"/>
</dbReference>
<gene>
    <name evidence="2" type="ORF">PLEPLA_LOCUS14353</name>
</gene>
<feature type="region of interest" description="Disordered" evidence="1">
    <location>
        <begin position="87"/>
        <end position="109"/>
    </location>
</feature>
<keyword evidence="3" id="KW-1185">Reference proteome</keyword>
<feature type="compositionally biased region" description="Low complexity" evidence="1">
    <location>
        <begin position="157"/>
        <end position="168"/>
    </location>
</feature>
<name>A0A9N7U9F3_PLEPL</name>
<feature type="compositionally biased region" description="Low complexity" evidence="1">
    <location>
        <begin position="87"/>
        <end position="106"/>
    </location>
</feature>
<evidence type="ECO:0000256" key="1">
    <source>
        <dbReference type="SAM" id="MobiDB-lite"/>
    </source>
</evidence>
<evidence type="ECO:0000313" key="2">
    <source>
        <dbReference type="EMBL" id="CAB1426417.1"/>
    </source>
</evidence>
<feature type="compositionally biased region" description="Polar residues" evidence="1">
    <location>
        <begin position="21"/>
        <end position="35"/>
    </location>
</feature>
<feature type="region of interest" description="Disordered" evidence="1">
    <location>
        <begin position="157"/>
        <end position="179"/>
    </location>
</feature>
<feature type="region of interest" description="Disordered" evidence="1">
    <location>
        <begin position="1"/>
        <end position="61"/>
    </location>
</feature>
<feature type="compositionally biased region" description="Polar residues" evidence="1">
    <location>
        <begin position="44"/>
        <end position="61"/>
    </location>
</feature>
<dbReference type="Proteomes" id="UP001153269">
    <property type="component" value="Unassembled WGS sequence"/>
</dbReference>
<proteinExistence type="predicted"/>
<reference evidence="2" key="1">
    <citation type="submission" date="2020-03" db="EMBL/GenBank/DDBJ databases">
        <authorList>
            <person name="Weist P."/>
        </authorList>
    </citation>
    <scope>NUCLEOTIDE SEQUENCE</scope>
</reference>
<evidence type="ECO:0000313" key="3">
    <source>
        <dbReference type="Proteomes" id="UP001153269"/>
    </source>
</evidence>
<dbReference type="AlphaFoldDB" id="A0A9N7U9F3"/>